<keyword evidence="1" id="KW-0812">Transmembrane</keyword>
<dbReference type="InterPro" id="IPR050834">
    <property type="entry name" value="Glycosyltransf_2"/>
</dbReference>
<dbReference type="Gene3D" id="3.90.550.10">
    <property type="entry name" value="Spore Coat Polysaccharide Biosynthesis Protein SpsA, Chain A"/>
    <property type="match status" value="1"/>
</dbReference>
<evidence type="ECO:0000313" key="4">
    <source>
        <dbReference type="Proteomes" id="UP000176228"/>
    </source>
</evidence>
<dbReference type="InterPro" id="IPR029044">
    <property type="entry name" value="Nucleotide-diphossugar_trans"/>
</dbReference>
<dbReference type="STRING" id="1798391.A2968_05845"/>
<name>A0A1F6BFV6_9BACT</name>
<evidence type="ECO:0000259" key="2">
    <source>
        <dbReference type="Pfam" id="PF00535"/>
    </source>
</evidence>
<reference evidence="3 4" key="1">
    <citation type="journal article" date="2016" name="Nat. Commun.">
        <title>Thousands of microbial genomes shed light on interconnected biogeochemical processes in an aquifer system.</title>
        <authorList>
            <person name="Anantharaman K."/>
            <person name="Brown C.T."/>
            <person name="Hug L.A."/>
            <person name="Sharon I."/>
            <person name="Castelle C.J."/>
            <person name="Probst A.J."/>
            <person name="Thomas B.C."/>
            <person name="Singh A."/>
            <person name="Wilkins M.J."/>
            <person name="Karaoz U."/>
            <person name="Brodie E.L."/>
            <person name="Williams K.H."/>
            <person name="Hubbard S.S."/>
            <person name="Banfield J.F."/>
        </authorList>
    </citation>
    <scope>NUCLEOTIDE SEQUENCE [LARGE SCALE GENOMIC DNA]</scope>
</reference>
<dbReference type="PANTHER" id="PTHR43685:SF2">
    <property type="entry name" value="GLYCOSYLTRANSFERASE 2-LIKE DOMAIN-CONTAINING PROTEIN"/>
    <property type="match status" value="1"/>
</dbReference>
<comment type="caution">
    <text evidence="3">The sequence shown here is derived from an EMBL/GenBank/DDBJ whole genome shotgun (WGS) entry which is preliminary data.</text>
</comment>
<dbReference type="InterPro" id="IPR001173">
    <property type="entry name" value="Glyco_trans_2-like"/>
</dbReference>
<dbReference type="SUPFAM" id="SSF53448">
    <property type="entry name" value="Nucleotide-diphospho-sugar transferases"/>
    <property type="match status" value="1"/>
</dbReference>
<evidence type="ECO:0000256" key="1">
    <source>
        <dbReference type="SAM" id="Phobius"/>
    </source>
</evidence>
<keyword evidence="1" id="KW-0472">Membrane</keyword>
<dbReference type="PANTHER" id="PTHR43685">
    <property type="entry name" value="GLYCOSYLTRANSFERASE"/>
    <property type="match status" value="1"/>
</dbReference>
<gene>
    <name evidence="3" type="ORF">A2968_05845</name>
</gene>
<organism evidence="3 4">
    <name type="scientific">Candidatus Gottesmanbacteria bacterium RIFCSPLOWO2_01_FULL_42_22</name>
    <dbReference type="NCBI Taxonomy" id="1798391"/>
    <lineage>
        <taxon>Bacteria</taxon>
        <taxon>Candidatus Gottesmaniibacteriota</taxon>
    </lineage>
</organism>
<dbReference type="Proteomes" id="UP000176228">
    <property type="component" value="Unassembled WGS sequence"/>
</dbReference>
<proteinExistence type="predicted"/>
<dbReference type="CDD" id="cd00761">
    <property type="entry name" value="Glyco_tranf_GTA_type"/>
    <property type="match status" value="1"/>
</dbReference>
<dbReference type="AlphaFoldDB" id="A0A1F6BFV6"/>
<accession>A0A1F6BFV6</accession>
<evidence type="ECO:0000313" key="3">
    <source>
        <dbReference type="EMBL" id="OGG35814.1"/>
    </source>
</evidence>
<feature type="transmembrane region" description="Helical" evidence="1">
    <location>
        <begin position="255"/>
        <end position="275"/>
    </location>
</feature>
<protein>
    <recommendedName>
        <fullName evidence="2">Glycosyltransferase 2-like domain-containing protein</fullName>
    </recommendedName>
</protein>
<dbReference type="EMBL" id="MFJU01000025">
    <property type="protein sequence ID" value="OGG35814.1"/>
    <property type="molecule type" value="Genomic_DNA"/>
</dbReference>
<feature type="domain" description="Glycosyltransferase 2-like" evidence="2">
    <location>
        <begin position="3"/>
        <end position="166"/>
    </location>
</feature>
<sequence>MISVIIPIYNGESTIEDCLASLCRQTFMPLEIIAVDDGSTDETGKVIKEFIRSHVNCRVSLFRIVHTGPGLARNFGAKYARGRILVFADSDMTFDPDFLHKLTRPIFKGKTKGTFSQEEEVANWQKPLARCWNYFNGLKGKSRISKHFEHTSPVFRAILKSEFRKIGGFDPIGYTDDWTLSRKLGFEASKADGAKYYHINPETLPEVFRQARWIGKNEFISGTVGRRIFNLFRYSPFYQLPRAVYLYLKFRQWQILPLAIVYSLAVTFSVMAAFFSEQKYK</sequence>
<dbReference type="Pfam" id="PF00535">
    <property type="entry name" value="Glycos_transf_2"/>
    <property type="match status" value="1"/>
</dbReference>
<keyword evidence="1" id="KW-1133">Transmembrane helix</keyword>